<dbReference type="GO" id="GO:0044773">
    <property type="term" value="P:mitotic DNA damage checkpoint signaling"/>
    <property type="evidence" value="ECO:0000318"/>
    <property type="project" value="GO_Central"/>
</dbReference>
<accession>A0E6T4</accession>
<organism evidence="2 3">
    <name type="scientific">Paramecium tetraurelia</name>
    <dbReference type="NCBI Taxonomy" id="5888"/>
    <lineage>
        <taxon>Eukaryota</taxon>
        <taxon>Sar</taxon>
        <taxon>Alveolata</taxon>
        <taxon>Ciliophora</taxon>
        <taxon>Intramacronucleata</taxon>
        <taxon>Oligohymenophorea</taxon>
        <taxon>Peniculida</taxon>
        <taxon>Parameciidae</taxon>
        <taxon>Paramecium</taxon>
    </lineage>
</organism>
<dbReference type="KEGG" id="ptm:GSPATT00023729001"/>
<dbReference type="InParanoid" id="A0E6T4"/>
<proteinExistence type="predicted"/>
<dbReference type="PANTHER" id="PTHR44167:SF18">
    <property type="entry name" value="PROTEIN KINASE DOMAIN-CONTAINING PROTEIN"/>
    <property type="match status" value="1"/>
</dbReference>
<feature type="domain" description="Protein kinase" evidence="1">
    <location>
        <begin position="1"/>
        <end position="131"/>
    </location>
</feature>
<dbReference type="Proteomes" id="UP000000600">
    <property type="component" value="Unassembled WGS sequence"/>
</dbReference>
<dbReference type="HOGENOM" id="CLU_000288_63_0_1"/>
<protein>
    <recommendedName>
        <fullName evidence="1">Protein kinase domain-containing protein</fullName>
    </recommendedName>
</protein>
<dbReference type="GO" id="GO:0005737">
    <property type="term" value="C:cytoplasm"/>
    <property type="evidence" value="ECO:0000318"/>
    <property type="project" value="GO_Central"/>
</dbReference>
<dbReference type="Gene3D" id="1.10.510.10">
    <property type="entry name" value="Transferase(Phosphotransferase) domain 1"/>
    <property type="match status" value="1"/>
</dbReference>
<evidence type="ECO:0000313" key="3">
    <source>
        <dbReference type="Proteomes" id="UP000000600"/>
    </source>
</evidence>
<keyword evidence="3" id="KW-1185">Reference proteome</keyword>
<dbReference type="AlphaFoldDB" id="A0E6T4"/>
<dbReference type="PANTHER" id="PTHR44167">
    <property type="entry name" value="OVARIAN-SPECIFIC SERINE/THREONINE-PROTEIN KINASE LOK-RELATED"/>
    <property type="match status" value="1"/>
</dbReference>
<dbReference type="OrthoDB" id="302908at2759"/>
<dbReference type="RefSeq" id="XP_001458398.1">
    <property type="nucleotide sequence ID" value="XM_001458361.2"/>
</dbReference>
<gene>
    <name evidence="2" type="ORF">GSPATT00023729001</name>
</gene>
<dbReference type="InterPro" id="IPR000719">
    <property type="entry name" value="Prot_kinase_dom"/>
</dbReference>
<dbReference type="InterPro" id="IPR011009">
    <property type="entry name" value="Kinase-like_dom_sf"/>
</dbReference>
<dbReference type="SUPFAM" id="SSF56112">
    <property type="entry name" value="Protein kinase-like (PK-like)"/>
    <property type="match status" value="1"/>
</dbReference>
<dbReference type="GO" id="GO:0005634">
    <property type="term" value="C:nucleus"/>
    <property type="evidence" value="ECO:0000318"/>
    <property type="project" value="GO_Central"/>
</dbReference>
<dbReference type="eggNOG" id="KOG0032">
    <property type="taxonomic scope" value="Eukaryota"/>
</dbReference>
<sequence>MHRDLKPENLLLLEPNKVETLTIADFGLATYTNVEKYSYPICGTQGYMAPEITNYKDGQNKYNEQIDIYSIGVIFNWLQFCNNLRLIGDIDNNNPKLKKLDSITLNLLNNLLRRNPNERLSAQAALHHPYFQSDETTKRTFQSEQGFENVDCETIVQHEGLKTYQLPLMKKPQGQT</sequence>
<dbReference type="OMA" id="FQSEQGF"/>
<name>A0E6T4_PARTE</name>
<dbReference type="SMART" id="SM00220">
    <property type="entry name" value="S_TKc"/>
    <property type="match status" value="1"/>
</dbReference>
<dbReference type="Pfam" id="PF00069">
    <property type="entry name" value="Pkinase"/>
    <property type="match status" value="1"/>
</dbReference>
<evidence type="ECO:0000313" key="2">
    <source>
        <dbReference type="EMBL" id="CAK91001.1"/>
    </source>
</evidence>
<evidence type="ECO:0000259" key="1">
    <source>
        <dbReference type="PROSITE" id="PS50011"/>
    </source>
</evidence>
<dbReference type="GO" id="GO:0005524">
    <property type="term" value="F:ATP binding"/>
    <property type="evidence" value="ECO:0007669"/>
    <property type="project" value="InterPro"/>
</dbReference>
<dbReference type="PROSITE" id="PS50011">
    <property type="entry name" value="PROTEIN_KINASE_DOM"/>
    <property type="match status" value="1"/>
</dbReference>
<dbReference type="GeneID" id="5044183"/>
<dbReference type="GO" id="GO:0004674">
    <property type="term" value="F:protein serine/threonine kinase activity"/>
    <property type="evidence" value="ECO:0000318"/>
    <property type="project" value="GO_Central"/>
</dbReference>
<dbReference type="EMBL" id="CT868661">
    <property type="protein sequence ID" value="CAK91001.1"/>
    <property type="molecule type" value="Genomic_DNA"/>
</dbReference>
<reference evidence="2 3" key="1">
    <citation type="journal article" date="2006" name="Nature">
        <title>Global trends of whole-genome duplications revealed by the ciliate Paramecium tetraurelia.</title>
        <authorList>
            <consortium name="Genoscope"/>
            <person name="Aury J.-M."/>
            <person name="Jaillon O."/>
            <person name="Duret L."/>
            <person name="Noel B."/>
            <person name="Jubin C."/>
            <person name="Porcel B.M."/>
            <person name="Segurens B."/>
            <person name="Daubin V."/>
            <person name="Anthouard V."/>
            <person name="Aiach N."/>
            <person name="Arnaiz O."/>
            <person name="Billaut A."/>
            <person name="Beisson J."/>
            <person name="Blanc I."/>
            <person name="Bouhouche K."/>
            <person name="Camara F."/>
            <person name="Duharcourt S."/>
            <person name="Guigo R."/>
            <person name="Gogendeau D."/>
            <person name="Katinka M."/>
            <person name="Keller A.-M."/>
            <person name="Kissmehl R."/>
            <person name="Klotz C."/>
            <person name="Koll F."/>
            <person name="Le Moue A."/>
            <person name="Lepere C."/>
            <person name="Malinsky S."/>
            <person name="Nowacki M."/>
            <person name="Nowak J.K."/>
            <person name="Plattner H."/>
            <person name="Poulain J."/>
            <person name="Ruiz F."/>
            <person name="Serrano V."/>
            <person name="Zagulski M."/>
            <person name="Dessen P."/>
            <person name="Betermier M."/>
            <person name="Weissenbach J."/>
            <person name="Scarpelli C."/>
            <person name="Schachter V."/>
            <person name="Sperling L."/>
            <person name="Meyer E."/>
            <person name="Cohen J."/>
            <person name="Wincker P."/>
        </authorList>
    </citation>
    <scope>NUCLEOTIDE SEQUENCE [LARGE SCALE GENOMIC DNA]</scope>
    <source>
        <strain evidence="2 3">Stock d4-2</strain>
    </source>
</reference>